<comment type="caution">
    <text evidence="1">The sequence shown here is derived from an EMBL/GenBank/DDBJ whole genome shotgun (WGS) entry which is preliminary data.</text>
</comment>
<dbReference type="Proteomes" id="UP000032232">
    <property type="component" value="Unassembled WGS sequence"/>
</dbReference>
<dbReference type="PATRIC" id="fig|935700.4.peg.273"/>
<keyword evidence="1" id="KW-0808">Transferase</keyword>
<proteinExistence type="predicted"/>
<dbReference type="InterPro" id="IPR005358">
    <property type="entry name" value="Puta_zinc/iron-chelating_dom"/>
</dbReference>
<dbReference type="EMBL" id="JYFE01000006">
    <property type="protein sequence ID" value="KIT18023.1"/>
    <property type="molecule type" value="Genomic_DNA"/>
</dbReference>
<dbReference type="STRING" id="935700.jaqu_02500"/>
<dbReference type="RefSeq" id="WP_052500700.1">
    <property type="nucleotide sequence ID" value="NZ_FZPF01000003.1"/>
</dbReference>
<dbReference type="GO" id="GO:0032259">
    <property type="term" value="P:methylation"/>
    <property type="evidence" value="ECO:0007669"/>
    <property type="project" value="UniProtKB-KW"/>
</dbReference>
<dbReference type="Pfam" id="PF03692">
    <property type="entry name" value="CxxCxxCC"/>
    <property type="match status" value="1"/>
</dbReference>
<evidence type="ECO:0000313" key="1">
    <source>
        <dbReference type="EMBL" id="KIT18023.1"/>
    </source>
</evidence>
<protein>
    <submittedName>
        <fullName evidence="1">Flagellin N-methylase</fullName>
    </submittedName>
</protein>
<keyword evidence="1" id="KW-0966">Cell projection</keyword>
<keyword evidence="1" id="KW-0969">Cilium</keyword>
<evidence type="ECO:0000313" key="2">
    <source>
        <dbReference type="Proteomes" id="UP000032232"/>
    </source>
</evidence>
<name>A0A0D1DDF4_9RHOB</name>
<accession>A0A0D1DDF4</accession>
<organism evidence="1 2">
    <name type="scientific">Jannaschia aquimarina</name>
    <dbReference type="NCBI Taxonomy" id="935700"/>
    <lineage>
        <taxon>Bacteria</taxon>
        <taxon>Pseudomonadati</taxon>
        <taxon>Pseudomonadota</taxon>
        <taxon>Alphaproteobacteria</taxon>
        <taxon>Rhodobacterales</taxon>
        <taxon>Roseobacteraceae</taxon>
        <taxon>Jannaschia</taxon>
    </lineage>
</organism>
<keyword evidence="1" id="KW-0489">Methyltransferase</keyword>
<dbReference type="OrthoDB" id="259086at2"/>
<gene>
    <name evidence="1" type="ORF">jaqu_02500</name>
</gene>
<keyword evidence="1" id="KW-0282">Flagellum</keyword>
<dbReference type="GO" id="GO:0008168">
    <property type="term" value="F:methyltransferase activity"/>
    <property type="evidence" value="ECO:0007669"/>
    <property type="project" value="UniProtKB-KW"/>
</dbReference>
<keyword evidence="2" id="KW-1185">Reference proteome</keyword>
<dbReference type="AlphaFoldDB" id="A0A0D1DDF4"/>
<reference evidence="1 2" key="1">
    <citation type="submission" date="2015-02" db="EMBL/GenBank/DDBJ databases">
        <title>Genome Sequence of Jannaschia aquimarina DSM28248, a member of the Roseobacter clade.</title>
        <authorList>
            <person name="Voget S."/>
            <person name="Daniel R."/>
        </authorList>
    </citation>
    <scope>NUCLEOTIDE SEQUENCE [LARGE SCALE GENOMIC DNA]</scope>
    <source>
        <strain evidence="1 2">GSW-M26</strain>
    </source>
</reference>
<sequence length="239" mass="24834">MGKTTRSARKPVADRAALRAALAAARLPGSPAETTQRARAGLLAWLDAQPDRPVADLTRDLSRGLAALAIGRTMLAQIPMPPGLACASGCAFCCILTGADGGTITAHEARALHEALADRSGPDGDAWHPKACPALDPETRTCRAYEARPMICRSYVSPDASACQEIAQGRAAPGPLTHPAQLAYLTAHALVRAALGGGAPTYSLRATAAARDEDALAAARHVPKALDAERRRLARAASR</sequence>